<feature type="region of interest" description="Disordered" evidence="1">
    <location>
        <begin position="1"/>
        <end position="23"/>
    </location>
</feature>
<protein>
    <submittedName>
        <fullName evidence="2">Uncharacterized protein</fullName>
    </submittedName>
</protein>
<reference evidence="2" key="2">
    <citation type="submission" date="2015-03" db="EMBL/GenBank/DDBJ databases">
        <authorList>
            <person name="Chow C.-E.T."/>
            <person name="Winget D.M."/>
            <person name="White R.A.III."/>
            <person name="Hallam S.J."/>
            <person name="Suttle C.A."/>
        </authorList>
    </citation>
    <scope>NUCLEOTIDE SEQUENCE</scope>
    <source>
        <strain evidence="2">Oxic1_6</strain>
    </source>
</reference>
<evidence type="ECO:0000313" key="2">
    <source>
        <dbReference type="EMBL" id="AKH48159.1"/>
    </source>
</evidence>
<name>A0A0F7L6H8_9VIRU</name>
<accession>A0A0F7L6H8</accession>
<reference evidence="2" key="1">
    <citation type="journal article" date="2015" name="Front. Microbiol.">
        <title>Combining genomic sequencing methods to explore viral diversity and reveal potential virus-host interactions.</title>
        <authorList>
            <person name="Chow C.E."/>
            <person name="Winget D.M."/>
            <person name="White R.A.III."/>
            <person name="Hallam S.J."/>
            <person name="Suttle C.A."/>
        </authorList>
    </citation>
    <scope>NUCLEOTIDE SEQUENCE</scope>
    <source>
        <strain evidence="2">Oxic1_6</strain>
    </source>
</reference>
<organism evidence="2">
    <name type="scientific">uncultured marine virus</name>
    <dbReference type="NCBI Taxonomy" id="186617"/>
    <lineage>
        <taxon>Viruses</taxon>
        <taxon>environmental samples</taxon>
    </lineage>
</organism>
<feature type="compositionally biased region" description="Low complexity" evidence="1">
    <location>
        <begin position="59"/>
        <end position="71"/>
    </location>
</feature>
<feature type="region of interest" description="Disordered" evidence="1">
    <location>
        <begin position="54"/>
        <end position="91"/>
    </location>
</feature>
<proteinExistence type="predicted"/>
<dbReference type="EMBL" id="KR029601">
    <property type="protein sequence ID" value="AKH48159.1"/>
    <property type="molecule type" value="Genomic_DNA"/>
</dbReference>
<sequence>MVLAGSVKPSESKPRTRARSLPFTQACLRLRRETGRRPKTATHTTSYGILRVRRRSQIRSGSRPLSGRSSRVATSHRARYRAAYPAHPGLI</sequence>
<evidence type="ECO:0000256" key="1">
    <source>
        <dbReference type="SAM" id="MobiDB-lite"/>
    </source>
</evidence>
<feature type="compositionally biased region" description="Low complexity" evidence="1">
    <location>
        <begin position="81"/>
        <end position="91"/>
    </location>
</feature>